<organism evidence="1 2">
    <name type="scientific">Paenibacillus xerothermodurans</name>
    <dbReference type="NCBI Taxonomy" id="1977292"/>
    <lineage>
        <taxon>Bacteria</taxon>
        <taxon>Bacillati</taxon>
        <taxon>Bacillota</taxon>
        <taxon>Bacilli</taxon>
        <taxon>Bacillales</taxon>
        <taxon>Paenibacillaceae</taxon>
        <taxon>Paenibacillus</taxon>
    </lineage>
</organism>
<accession>A0A2W1NXY3</accession>
<evidence type="ECO:0000313" key="2">
    <source>
        <dbReference type="Proteomes" id="UP000214746"/>
    </source>
</evidence>
<evidence type="ECO:0000313" key="1">
    <source>
        <dbReference type="EMBL" id="PZE19698.1"/>
    </source>
</evidence>
<dbReference type="OrthoDB" id="2015845at2"/>
<dbReference type="Proteomes" id="UP000214746">
    <property type="component" value="Unassembled WGS sequence"/>
</dbReference>
<keyword evidence="2" id="KW-1185">Reference proteome</keyword>
<dbReference type="PROSITE" id="PS51257">
    <property type="entry name" value="PROKAR_LIPOPROTEIN"/>
    <property type="match status" value="1"/>
</dbReference>
<protein>
    <submittedName>
        <fullName evidence="1">Uncharacterized protein</fullName>
    </submittedName>
</protein>
<name>A0A2W1NXY3_PAEXE</name>
<sequence length="65" mass="7108">MNKTLLILIFMVVGLCACGNKTETSQEQIAELTLNDVLTALSEAGIQYSKRAESRSAYDLQREGA</sequence>
<dbReference type="AlphaFoldDB" id="A0A2W1NXY3"/>
<gene>
    <name evidence="1" type="ORF">CBW46_017350</name>
</gene>
<dbReference type="RefSeq" id="WP_089201244.1">
    <property type="nucleotide sequence ID" value="NZ_NHRJ02000014.1"/>
</dbReference>
<reference evidence="1" key="1">
    <citation type="submission" date="2018-06" db="EMBL/GenBank/DDBJ databases">
        <title>Paenibacillus xerothermodurans sp. nov. an extremely dry heat resistant spore forming bacterium isolated from the soil of Cape Canaveral, Florida.</title>
        <authorList>
            <person name="Seuylemezian A."/>
            <person name="Kaur N."/>
            <person name="Patil P."/>
            <person name="Patil P."/>
            <person name="Mayilraj S."/>
            <person name="Vaishampayan P."/>
        </authorList>
    </citation>
    <scope>NUCLEOTIDE SEQUENCE [LARGE SCALE GENOMIC DNA]</scope>
    <source>
        <strain evidence="1">ATCC 27380</strain>
    </source>
</reference>
<comment type="caution">
    <text evidence="1">The sequence shown here is derived from an EMBL/GenBank/DDBJ whole genome shotgun (WGS) entry which is preliminary data.</text>
</comment>
<dbReference type="EMBL" id="NHRJ02000014">
    <property type="protein sequence ID" value="PZE19698.1"/>
    <property type="molecule type" value="Genomic_DNA"/>
</dbReference>
<proteinExistence type="predicted"/>